<evidence type="ECO:0000313" key="1">
    <source>
        <dbReference type="EMBL" id="KKK40654.1"/>
    </source>
</evidence>
<dbReference type="AlphaFoldDB" id="A0A0F8XEJ6"/>
<protein>
    <submittedName>
        <fullName evidence="1">Uncharacterized protein</fullName>
    </submittedName>
</protein>
<dbReference type="EMBL" id="LAZR01070459">
    <property type="protein sequence ID" value="KKK40654.1"/>
    <property type="molecule type" value="Genomic_DNA"/>
</dbReference>
<proteinExistence type="predicted"/>
<sequence>MPWALNTQKGCKIQNDDIGEIPSLTAIPVTDRQVLIAKHLQGVVVFDKIAGVDLDKAAKNYFGVELSKIQEKENRYKEEMKNYEWFMKKYKDPKIAGQKWAEYKKSIGIKEEVKDDKPRNKWNTSWYRRNIWCS</sequence>
<organism evidence="1">
    <name type="scientific">marine sediment metagenome</name>
    <dbReference type="NCBI Taxonomy" id="412755"/>
    <lineage>
        <taxon>unclassified sequences</taxon>
        <taxon>metagenomes</taxon>
        <taxon>ecological metagenomes</taxon>
    </lineage>
</organism>
<comment type="caution">
    <text evidence="1">The sequence shown here is derived from an EMBL/GenBank/DDBJ whole genome shotgun (WGS) entry which is preliminary data.</text>
</comment>
<gene>
    <name evidence="1" type="ORF">LCGC14_2997330</name>
</gene>
<name>A0A0F8XEJ6_9ZZZZ</name>
<reference evidence="1" key="1">
    <citation type="journal article" date="2015" name="Nature">
        <title>Complex archaea that bridge the gap between prokaryotes and eukaryotes.</title>
        <authorList>
            <person name="Spang A."/>
            <person name="Saw J.H."/>
            <person name="Jorgensen S.L."/>
            <person name="Zaremba-Niedzwiedzka K."/>
            <person name="Martijn J."/>
            <person name="Lind A.E."/>
            <person name="van Eijk R."/>
            <person name="Schleper C."/>
            <person name="Guy L."/>
            <person name="Ettema T.J."/>
        </authorList>
    </citation>
    <scope>NUCLEOTIDE SEQUENCE</scope>
</reference>
<accession>A0A0F8XEJ6</accession>